<evidence type="ECO:0000313" key="2">
    <source>
        <dbReference type="EMBL" id="KAK0659058.1"/>
    </source>
</evidence>
<feature type="compositionally biased region" description="Acidic residues" evidence="1">
    <location>
        <begin position="124"/>
        <end position="134"/>
    </location>
</feature>
<evidence type="ECO:0000313" key="3">
    <source>
        <dbReference type="Proteomes" id="UP001175001"/>
    </source>
</evidence>
<gene>
    <name evidence="2" type="ORF">DIS24_g4339</name>
</gene>
<dbReference type="EMBL" id="JAUJDW010000015">
    <property type="protein sequence ID" value="KAK0659058.1"/>
    <property type="molecule type" value="Genomic_DNA"/>
</dbReference>
<proteinExistence type="predicted"/>
<name>A0AA39YUZ0_9PEZI</name>
<comment type="caution">
    <text evidence="2">The sequence shown here is derived from an EMBL/GenBank/DDBJ whole genome shotgun (WGS) entry which is preliminary data.</text>
</comment>
<dbReference type="AlphaFoldDB" id="A0AA39YUZ0"/>
<organism evidence="2 3">
    <name type="scientific">Lasiodiplodia hormozganensis</name>
    <dbReference type="NCBI Taxonomy" id="869390"/>
    <lineage>
        <taxon>Eukaryota</taxon>
        <taxon>Fungi</taxon>
        <taxon>Dikarya</taxon>
        <taxon>Ascomycota</taxon>
        <taxon>Pezizomycotina</taxon>
        <taxon>Dothideomycetes</taxon>
        <taxon>Dothideomycetes incertae sedis</taxon>
        <taxon>Botryosphaeriales</taxon>
        <taxon>Botryosphaeriaceae</taxon>
        <taxon>Lasiodiplodia</taxon>
    </lineage>
</organism>
<protein>
    <submittedName>
        <fullName evidence="2">Uncharacterized protein</fullName>
    </submittedName>
</protein>
<keyword evidence="3" id="KW-1185">Reference proteome</keyword>
<sequence length="134" mass="15002">MAYPYTNAPPGGVDTASGAELEVCSLIIDRLMEDFPGPWWNYSPLHFVRTSTTPEIPSRLCIYRVFCEIDGVYKLLKHSDACPTPEAAVEDLRQKILRATFWEDPALFPVGPDYDARKSKDDNDGSDSEDDNNA</sequence>
<reference evidence="2" key="1">
    <citation type="submission" date="2023-06" db="EMBL/GenBank/DDBJ databases">
        <title>Multi-omics analyses reveal the molecular pathogenesis toolkit of Lasiodiplodia hormozganensis, a cross-kingdom pathogen.</title>
        <authorList>
            <person name="Felix C."/>
            <person name="Meneses R."/>
            <person name="Goncalves M.F.M."/>
            <person name="Tilleman L."/>
            <person name="Duarte A.S."/>
            <person name="Jorrin-Novo J.V."/>
            <person name="Van De Peer Y."/>
            <person name="Deforce D."/>
            <person name="Van Nieuwerburgh F."/>
            <person name="Esteves A.C."/>
            <person name="Alves A."/>
        </authorList>
    </citation>
    <scope>NUCLEOTIDE SEQUENCE</scope>
    <source>
        <strain evidence="2">CBS 339.90</strain>
    </source>
</reference>
<dbReference type="Proteomes" id="UP001175001">
    <property type="component" value="Unassembled WGS sequence"/>
</dbReference>
<feature type="compositionally biased region" description="Basic and acidic residues" evidence="1">
    <location>
        <begin position="114"/>
        <end position="123"/>
    </location>
</feature>
<feature type="region of interest" description="Disordered" evidence="1">
    <location>
        <begin position="106"/>
        <end position="134"/>
    </location>
</feature>
<evidence type="ECO:0000256" key="1">
    <source>
        <dbReference type="SAM" id="MobiDB-lite"/>
    </source>
</evidence>
<accession>A0AA39YUZ0</accession>